<gene>
    <name evidence="1" type="ORF">HHJ78_02480</name>
</gene>
<organism evidence="1 2">
    <name type="scientific">Mobiluncus mulieris</name>
    <dbReference type="NCBI Taxonomy" id="2052"/>
    <lineage>
        <taxon>Bacteria</taxon>
        <taxon>Bacillati</taxon>
        <taxon>Actinomycetota</taxon>
        <taxon>Actinomycetes</taxon>
        <taxon>Actinomycetales</taxon>
        <taxon>Actinomycetaceae</taxon>
        <taxon>Mobiluncus</taxon>
    </lineage>
</organism>
<sequence>MKTTVKTMKVYGQIPWEISHPIRDEWQTELELARERDAMLTVVLDWITPLGFWVDGADIVGDSEQISGEAVEALELLLDGREYPDMLVEMWEAAEAEAERAWLRRLVAC</sequence>
<protein>
    <submittedName>
        <fullName evidence="1">Uncharacterized protein</fullName>
    </submittedName>
</protein>
<dbReference type="RefSeq" id="WP_169771551.1">
    <property type="nucleotide sequence ID" value="NZ_JABCUR010000002.1"/>
</dbReference>
<evidence type="ECO:0000313" key="2">
    <source>
        <dbReference type="Proteomes" id="UP000578252"/>
    </source>
</evidence>
<dbReference type="AlphaFoldDB" id="A0A7Y0TZY6"/>
<accession>A0A7Y0TZY6</accession>
<dbReference type="EMBL" id="JABCUR010000002">
    <property type="protein sequence ID" value="NMW64421.1"/>
    <property type="molecule type" value="Genomic_DNA"/>
</dbReference>
<reference evidence="1 2" key="1">
    <citation type="submission" date="2020-04" db="EMBL/GenBank/DDBJ databases">
        <title>Antimicrobial susceptibility and clonality of vaginal-derived multi-drug resistant Mobiluncus isolates in China.</title>
        <authorList>
            <person name="Zhang X."/>
        </authorList>
    </citation>
    <scope>NUCLEOTIDE SEQUENCE [LARGE SCALE GENOMIC DNA]</scope>
    <source>
        <strain evidence="1 2">13</strain>
    </source>
</reference>
<proteinExistence type="predicted"/>
<name>A0A7Y0TZY6_9ACTO</name>
<comment type="caution">
    <text evidence="1">The sequence shown here is derived from an EMBL/GenBank/DDBJ whole genome shotgun (WGS) entry which is preliminary data.</text>
</comment>
<evidence type="ECO:0000313" key="1">
    <source>
        <dbReference type="EMBL" id="NMW64421.1"/>
    </source>
</evidence>
<dbReference type="Proteomes" id="UP000578252">
    <property type="component" value="Unassembled WGS sequence"/>
</dbReference>